<feature type="transmembrane region" description="Helical" evidence="6">
    <location>
        <begin position="158"/>
        <end position="183"/>
    </location>
</feature>
<evidence type="ECO:0000256" key="2">
    <source>
        <dbReference type="ARBA" id="ARBA00022475"/>
    </source>
</evidence>
<feature type="transmembrane region" description="Helical" evidence="6">
    <location>
        <begin position="45"/>
        <end position="71"/>
    </location>
</feature>
<protein>
    <submittedName>
        <fullName evidence="7">Threonine/homoserine/homoserine lactone efflux protein</fullName>
    </submittedName>
</protein>
<comment type="subcellular location">
    <subcellularLocation>
        <location evidence="1">Cell membrane</location>
        <topology evidence="1">Multi-pass membrane protein</topology>
    </subcellularLocation>
</comment>
<feature type="transmembrane region" description="Helical" evidence="6">
    <location>
        <begin position="77"/>
        <end position="94"/>
    </location>
</feature>
<keyword evidence="2" id="KW-1003">Cell membrane</keyword>
<evidence type="ECO:0000256" key="3">
    <source>
        <dbReference type="ARBA" id="ARBA00022692"/>
    </source>
</evidence>
<name>A0A2T5VA29_9HYPH</name>
<accession>A0A2T5VA29</accession>
<dbReference type="PANTHER" id="PTHR30086">
    <property type="entry name" value="ARGININE EXPORTER PROTEIN ARGO"/>
    <property type="match status" value="1"/>
</dbReference>
<evidence type="ECO:0000256" key="4">
    <source>
        <dbReference type="ARBA" id="ARBA00022989"/>
    </source>
</evidence>
<evidence type="ECO:0000256" key="6">
    <source>
        <dbReference type="SAM" id="Phobius"/>
    </source>
</evidence>
<dbReference type="GO" id="GO:0015171">
    <property type="term" value="F:amino acid transmembrane transporter activity"/>
    <property type="evidence" value="ECO:0007669"/>
    <property type="project" value="TreeGrafter"/>
</dbReference>
<keyword evidence="3 6" id="KW-0812">Transmembrane</keyword>
<sequence>MGEGLAAFLPNLAMAFGTYVVGTSSPGPANMAIMRNALSHGRAGGLATAFGVISGSLIWGIACAVGLGAALARMPQLLNALGVVGGCYLIFLGWKALKTAMAGRPAELGAASDAAGKTGPGHRNLYLYGLGLHLTNPKAMLVWMSIIAIGLPAGADDLLLPVVIVAGCATLGVIIFCTYALVFSAPAMMRGYLRATVPINLVIAVLFAVAGAGLVLNSVKPVLASLTG</sequence>
<evidence type="ECO:0000313" key="8">
    <source>
        <dbReference type="Proteomes" id="UP000244081"/>
    </source>
</evidence>
<dbReference type="EMBL" id="QAYG01000004">
    <property type="protein sequence ID" value="PTW60613.1"/>
    <property type="molecule type" value="Genomic_DNA"/>
</dbReference>
<proteinExistence type="predicted"/>
<keyword evidence="8" id="KW-1185">Reference proteome</keyword>
<reference evidence="7 8" key="1">
    <citation type="submission" date="2018-04" db="EMBL/GenBank/DDBJ databases">
        <title>Genomic Encyclopedia of Archaeal and Bacterial Type Strains, Phase II (KMG-II): from individual species to whole genera.</title>
        <authorList>
            <person name="Goeker M."/>
        </authorList>
    </citation>
    <scope>NUCLEOTIDE SEQUENCE [LARGE SCALE GENOMIC DNA]</scope>
    <source>
        <strain evidence="7 8">DSM 23382</strain>
    </source>
</reference>
<dbReference type="AlphaFoldDB" id="A0A2T5VA29"/>
<evidence type="ECO:0000256" key="5">
    <source>
        <dbReference type="ARBA" id="ARBA00023136"/>
    </source>
</evidence>
<keyword evidence="4 6" id="KW-1133">Transmembrane helix</keyword>
<dbReference type="PANTHER" id="PTHR30086:SF20">
    <property type="entry name" value="ARGININE EXPORTER PROTEIN ARGO-RELATED"/>
    <property type="match status" value="1"/>
</dbReference>
<feature type="transmembrane region" description="Helical" evidence="6">
    <location>
        <begin position="125"/>
        <end position="152"/>
    </location>
</feature>
<dbReference type="Pfam" id="PF01810">
    <property type="entry name" value="LysE"/>
    <property type="match status" value="1"/>
</dbReference>
<evidence type="ECO:0000256" key="1">
    <source>
        <dbReference type="ARBA" id="ARBA00004651"/>
    </source>
</evidence>
<dbReference type="InterPro" id="IPR001123">
    <property type="entry name" value="LeuE-type"/>
</dbReference>
<evidence type="ECO:0000313" key="7">
    <source>
        <dbReference type="EMBL" id="PTW60613.1"/>
    </source>
</evidence>
<dbReference type="Proteomes" id="UP000244081">
    <property type="component" value="Unassembled WGS sequence"/>
</dbReference>
<feature type="transmembrane region" description="Helical" evidence="6">
    <location>
        <begin position="195"/>
        <end position="216"/>
    </location>
</feature>
<organism evidence="7 8">
    <name type="scientific">Breoghania corrubedonensis</name>
    <dbReference type="NCBI Taxonomy" id="665038"/>
    <lineage>
        <taxon>Bacteria</taxon>
        <taxon>Pseudomonadati</taxon>
        <taxon>Pseudomonadota</taxon>
        <taxon>Alphaproteobacteria</taxon>
        <taxon>Hyphomicrobiales</taxon>
        <taxon>Stappiaceae</taxon>
        <taxon>Breoghania</taxon>
    </lineage>
</organism>
<dbReference type="GO" id="GO:0005886">
    <property type="term" value="C:plasma membrane"/>
    <property type="evidence" value="ECO:0007669"/>
    <property type="project" value="UniProtKB-SubCell"/>
</dbReference>
<keyword evidence="5 6" id="KW-0472">Membrane</keyword>
<gene>
    <name evidence="7" type="ORF">C8N35_104238</name>
</gene>
<comment type="caution">
    <text evidence="7">The sequence shown here is derived from an EMBL/GenBank/DDBJ whole genome shotgun (WGS) entry which is preliminary data.</text>
</comment>
<feature type="transmembrane region" description="Helical" evidence="6">
    <location>
        <begin position="12"/>
        <end position="33"/>
    </location>
</feature>